<feature type="compositionally biased region" description="Low complexity" evidence="2">
    <location>
        <begin position="113"/>
        <end position="129"/>
    </location>
</feature>
<protein>
    <submittedName>
        <fullName evidence="3">Uncharacterized protein</fullName>
    </submittedName>
</protein>
<name>A0AA36GE94_CYLNA</name>
<dbReference type="EMBL" id="CATQJL010000001">
    <property type="protein sequence ID" value="CAJ0589089.1"/>
    <property type="molecule type" value="Genomic_DNA"/>
</dbReference>
<reference evidence="3" key="1">
    <citation type="submission" date="2023-07" db="EMBL/GenBank/DDBJ databases">
        <authorList>
            <consortium name="CYATHOMIX"/>
        </authorList>
    </citation>
    <scope>NUCLEOTIDE SEQUENCE</scope>
    <source>
        <strain evidence="3">N/A</strain>
    </source>
</reference>
<gene>
    <name evidence="3" type="ORF">CYNAS_LOCUS1072</name>
</gene>
<dbReference type="Proteomes" id="UP001176961">
    <property type="component" value="Unassembled WGS sequence"/>
</dbReference>
<evidence type="ECO:0000256" key="2">
    <source>
        <dbReference type="SAM" id="MobiDB-lite"/>
    </source>
</evidence>
<evidence type="ECO:0000313" key="3">
    <source>
        <dbReference type="EMBL" id="CAJ0589089.1"/>
    </source>
</evidence>
<comment type="caution">
    <text evidence="3">The sequence shown here is derived from an EMBL/GenBank/DDBJ whole genome shotgun (WGS) entry which is preliminary data.</text>
</comment>
<feature type="compositionally biased region" description="Basic and acidic residues" evidence="2">
    <location>
        <begin position="50"/>
        <end position="64"/>
    </location>
</feature>
<feature type="region of interest" description="Disordered" evidence="2">
    <location>
        <begin position="1"/>
        <end position="147"/>
    </location>
</feature>
<keyword evidence="4" id="KW-1185">Reference proteome</keyword>
<organism evidence="3 4">
    <name type="scientific">Cylicocyclus nassatus</name>
    <name type="common">Nematode worm</name>
    <dbReference type="NCBI Taxonomy" id="53992"/>
    <lineage>
        <taxon>Eukaryota</taxon>
        <taxon>Metazoa</taxon>
        <taxon>Ecdysozoa</taxon>
        <taxon>Nematoda</taxon>
        <taxon>Chromadorea</taxon>
        <taxon>Rhabditida</taxon>
        <taxon>Rhabditina</taxon>
        <taxon>Rhabditomorpha</taxon>
        <taxon>Strongyloidea</taxon>
        <taxon>Strongylidae</taxon>
        <taxon>Cylicocyclus</taxon>
    </lineage>
</organism>
<dbReference type="AlphaFoldDB" id="A0AA36GE94"/>
<evidence type="ECO:0000313" key="4">
    <source>
        <dbReference type="Proteomes" id="UP001176961"/>
    </source>
</evidence>
<keyword evidence="1" id="KW-0175">Coiled coil</keyword>
<feature type="coiled-coil region" evidence="1">
    <location>
        <begin position="147"/>
        <end position="177"/>
    </location>
</feature>
<evidence type="ECO:0000256" key="1">
    <source>
        <dbReference type="SAM" id="Coils"/>
    </source>
</evidence>
<sequence length="217" mass="24447">MEEENVVGKTPEEGEDDRAFQPSGEGEEVSKEDLEEDPDIPARANDTDEDRDHPKSRGDEERKPILGLIDDEGNQHEGDYQEFPRLIDDDEMLELIDELYEEEECPAPRASPEEAGAIEQGEIAEGANNEAEDQDDDEQRNIEEGRALEIQREKREIQQAINKLNDLIRQLEEHPNQATATGDTYKAISALKLIIGEIIGELEAEQEAQHARTKTSS</sequence>
<feature type="compositionally biased region" description="Acidic residues" evidence="2">
    <location>
        <begin position="88"/>
        <end position="105"/>
    </location>
</feature>
<proteinExistence type="predicted"/>
<accession>A0AA36GE94</accession>